<evidence type="ECO:0000256" key="1">
    <source>
        <dbReference type="ARBA" id="ARBA00023125"/>
    </source>
</evidence>
<dbReference type="RefSeq" id="WP_157522585.1">
    <property type="nucleotide sequence ID" value="NZ_CP066775.1"/>
</dbReference>
<keyword evidence="3" id="KW-1185">Reference proteome</keyword>
<accession>A0A6I4HVY2</accession>
<sequence length="74" mass="8509">MSEQTYQDILKEFGAHLASIRKQKKLSLRKLATNCNIDWSDIGKYERGEINISLKTIAELAKGLDVSYKELMDF</sequence>
<dbReference type="Gene3D" id="1.10.260.40">
    <property type="entry name" value="lambda repressor-like DNA-binding domains"/>
    <property type="match status" value="1"/>
</dbReference>
<dbReference type="PANTHER" id="PTHR46797">
    <property type="entry name" value="HTH-TYPE TRANSCRIPTIONAL REGULATOR"/>
    <property type="match status" value="1"/>
</dbReference>
<dbReference type="GO" id="GO:0005829">
    <property type="term" value="C:cytosol"/>
    <property type="evidence" value="ECO:0007669"/>
    <property type="project" value="TreeGrafter"/>
</dbReference>
<dbReference type="PROSITE" id="PS50943">
    <property type="entry name" value="HTH_CROC1"/>
    <property type="match status" value="1"/>
</dbReference>
<dbReference type="Proteomes" id="UP000429232">
    <property type="component" value="Chromosome"/>
</dbReference>
<dbReference type="GO" id="GO:0003700">
    <property type="term" value="F:DNA-binding transcription factor activity"/>
    <property type="evidence" value="ECO:0007669"/>
    <property type="project" value="TreeGrafter"/>
</dbReference>
<protein>
    <submittedName>
        <fullName evidence="2">Helix-turn-helix transcriptional regulator</fullName>
    </submittedName>
</protein>
<dbReference type="Pfam" id="PF01381">
    <property type="entry name" value="HTH_3"/>
    <property type="match status" value="1"/>
</dbReference>
<dbReference type="InterPro" id="IPR050807">
    <property type="entry name" value="TransReg_Diox_bact_type"/>
</dbReference>
<dbReference type="SMART" id="SM00530">
    <property type="entry name" value="HTH_XRE"/>
    <property type="match status" value="1"/>
</dbReference>
<evidence type="ECO:0000313" key="2">
    <source>
        <dbReference type="EMBL" id="QQL50275.1"/>
    </source>
</evidence>
<proteinExistence type="predicted"/>
<reference evidence="2 3" key="1">
    <citation type="submission" date="2020-12" db="EMBL/GenBank/DDBJ databases">
        <title>HMF7856_wgs.fasta genome submission.</title>
        <authorList>
            <person name="Kang H."/>
            <person name="Kim H."/>
            <person name="Joh K."/>
        </authorList>
    </citation>
    <scope>NUCLEOTIDE SEQUENCE [LARGE SCALE GENOMIC DNA]</scope>
    <source>
        <strain evidence="2 3">HMF7856</strain>
    </source>
</reference>
<dbReference type="CDD" id="cd00093">
    <property type="entry name" value="HTH_XRE"/>
    <property type="match status" value="1"/>
</dbReference>
<dbReference type="PANTHER" id="PTHR46797:SF1">
    <property type="entry name" value="METHYLPHOSPHONATE SYNTHASE"/>
    <property type="match status" value="1"/>
</dbReference>
<dbReference type="SUPFAM" id="SSF47413">
    <property type="entry name" value="lambda repressor-like DNA-binding domains"/>
    <property type="match status" value="1"/>
</dbReference>
<dbReference type="InterPro" id="IPR010982">
    <property type="entry name" value="Lambda_DNA-bd_dom_sf"/>
</dbReference>
<organism evidence="2 3">
    <name type="scientific">Mucilaginibacter ginkgonis</name>
    <dbReference type="NCBI Taxonomy" id="2682091"/>
    <lineage>
        <taxon>Bacteria</taxon>
        <taxon>Pseudomonadati</taxon>
        <taxon>Bacteroidota</taxon>
        <taxon>Sphingobacteriia</taxon>
        <taxon>Sphingobacteriales</taxon>
        <taxon>Sphingobacteriaceae</taxon>
        <taxon>Mucilaginibacter</taxon>
    </lineage>
</organism>
<keyword evidence="1" id="KW-0238">DNA-binding</keyword>
<evidence type="ECO:0000313" key="3">
    <source>
        <dbReference type="Proteomes" id="UP000429232"/>
    </source>
</evidence>
<gene>
    <name evidence="2" type="ORF">GO620_002130</name>
</gene>
<name>A0A6I4HVY2_9SPHI</name>
<dbReference type="InterPro" id="IPR001387">
    <property type="entry name" value="Cro/C1-type_HTH"/>
</dbReference>
<dbReference type="GO" id="GO:0003677">
    <property type="term" value="F:DNA binding"/>
    <property type="evidence" value="ECO:0007669"/>
    <property type="project" value="UniProtKB-KW"/>
</dbReference>
<dbReference type="AlphaFoldDB" id="A0A6I4HVY2"/>
<dbReference type="EMBL" id="CP066775">
    <property type="protein sequence ID" value="QQL50275.1"/>
    <property type="molecule type" value="Genomic_DNA"/>
</dbReference>
<dbReference type="KEGG" id="mgik:GO620_002130"/>